<evidence type="ECO:0000313" key="2">
    <source>
        <dbReference type="EMBL" id="ONH29804.1"/>
    </source>
</evidence>
<keyword evidence="2" id="KW-0413">Isomerase</keyword>
<dbReference type="PANTHER" id="PTHR30345:SF2">
    <property type="entry name" value="SUGAR-PHOSPHATE ISOMERASE, RPIB_LACA_LACB FAMILY"/>
    <property type="match status" value="1"/>
</dbReference>
<gene>
    <name evidence="2" type="ORF">BL253_16055</name>
</gene>
<dbReference type="Pfam" id="PF02502">
    <property type="entry name" value="LacAB_rpiB"/>
    <property type="match status" value="1"/>
</dbReference>
<dbReference type="InterPro" id="IPR036569">
    <property type="entry name" value="RpiB_LacA_LacB_sf"/>
</dbReference>
<evidence type="ECO:0000313" key="3">
    <source>
        <dbReference type="Proteomes" id="UP000188929"/>
    </source>
</evidence>
<accession>A0A1V2IA54</accession>
<comment type="similarity">
    <text evidence="1">Belongs to the LacAB/RpiB family.</text>
</comment>
<dbReference type="EMBL" id="MOMC01000031">
    <property type="protein sequence ID" value="ONH29804.1"/>
    <property type="molecule type" value="Genomic_DNA"/>
</dbReference>
<organism evidence="2 3">
    <name type="scientific">Pseudofrankia asymbiotica</name>
    <dbReference type="NCBI Taxonomy" id="1834516"/>
    <lineage>
        <taxon>Bacteria</taxon>
        <taxon>Bacillati</taxon>
        <taxon>Actinomycetota</taxon>
        <taxon>Actinomycetes</taxon>
        <taxon>Frankiales</taxon>
        <taxon>Frankiaceae</taxon>
        <taxon>Pseudofrankia</taxon>
    </lineage>
</organism>
<dbReference type="SUPFAM" id="SSF89623">
    <property type="entry name" value="Ribose/Galactose isomerase RpiB/AlsB"/>
    <property type="match status" value="1"/>
</dbReference>
<dbReference type="PANTHER" id="PTHR30345">
    <property type="entry name" value="RIBOSE-5-PHOSPHATE ISOMERASE B"/>
    <property type="match status" value="1"/>
</dbReference>
<comment type="caution">
    <text evidence="2">The sequence shown here is derived from an EMBL/GenBank/DDBJ whole genome shotgun (WGS) entry which is preliminary data.</text>
</comment>
<proteinExistence type="inferred from homology"/>
<protein>
    <submittedName>
        <fullName evidence="2">Ribose-5-phosphate isomerase</fullName>
    </submittedName>
</protein>
<dbReference type="Proteomes" id="UP000188929">
    <property type="component" value="Unassembled WGS sequence"/>
</dbReference>
<evidence type="ECO:0000256" key="1">
    <source>
        <dbReference type="ARBA" id="ARBA00008754"/>
    </source>
</evidence>
<dbReference type="InterPro" id="IPR003500">
    <property type="entry name" value="RpiB_LacA_LacB"/>
</dbReference>
<dbReference type="GO" id="GO:0004751">
    <property type="term" value="F:ribose-5-phosphate isomerase activity"/>
    <property type="evidence" value="ECO:0007669"/>
    <property type="project" value="TreeGrafter"/>
</dbReference>
<reference evidence="3" key="1">
    <citation type="submission" date="2016-10" db="EMBL/GenBank/DDBJ databases">
        <title>Frankia sp. NRRL B-16386 Genome sequencing.</title>
        <authorList>
            <person name="Ghodhbane-Gtari F."/>
            <person name="Swanson E."/>
            <person name="Gueddou A."/>
            <person name="Hezbri K."/>
            <person name="Ktari K."/>
            <person name="Nouioui I."/>
            <person name="Morris K."/>
            <person name="Simpson S."/>
            <person name="Abebe-Akele F."/>
            <person name="Thomas K."/>
            <person name="Gtari M."/>
            <person name="Tisa L.S."/>
        </authorList>
    </citation>
    <scope>NUCLEOTIDE SEQUENCE [LARGE SCALE GENOMIC DNA]</scope>
    <source>
        <strain evidence="3">NRRL B-16386</strain>
    </source>
</reference>
<dbReference type="AlphaFoldDB" id="A0A1V2IA54"/>
<dbReference type="Gene3D" id="3.40.1400.10">
    <property type="entry name" value="Sugar-phosphate isomerase, RpiB/LacA/LacB"/>
    <property type="match status" value="1"/>
</dbReference>
<name>A0A1V2IA54_9ACTN</name>
<keyword evidence="3" id="KW-1185">Reference proteome</keyword>
<dbReference type="GO" id="GO:0019316">
    <property type="term" value="P:D-allose catabolic process"/>
    <property type="evidence" value="ECO:0007669"/>
    <property type="project" value="TreeGrafter"/>
</dbReference>
<dbReference type="STRING" id="1834516.BL253_16055"/>
<dbReference type="GO" id="GO:0009052">
    <property type="term" value="P:pentose-phosphate shunt, non-oxidative branch"/>
    <property type="evidence" value="ECO:0007669"/>
    <property type="project" value="TreeGrafter"/>
</dbReference>
<sequence>MKVIFGADDTNECVTTVAAYLEANFETRIVDLTSWPELSEAVARGVADGEYRFGVLMCWTGTGTAISANKVPGVRAALAWEPWIARNARLWNDANVLTMSLKRTAPDVAVDCLKAFFAVDGPDPEEVPQIDKIRGR</sequence>